<sequence>MNKKVAILMSTYNGERYLAEQIQSIIDQSYPNWTLYIRDDGSTDRTQEIIKKYANQNPRIVFFNEGRVENVGVVRSFMELLEKTSADCYMFSDQDDVWLADKVKDTLAKLEQNEPGPVCVFTDLEIVDQDLKPIRRMNGDNIWTDFRLLLFSNCVTGCTMMINEALKQLIHFKTLDYRYVYMHDWWIGLLAAAFGKLVYLNQPTIQYRQHGDNVVGSSKKNTLGHVLYRLTHLKPERKRAREAINIIYEFNREYPGQLTGMDQRYVQEYARLKQRSSVGYNIRLCLRLAPPRLTTKQKFFFSYLMIMFPRDFVD</sequence>
<dbReference type="CDD" id="cd04196">
    <property type="entry name" value="GT_2_like_d"/>
    <property type="match status" value="1"/>
</dbReference>
<dbReference type="PATRIC" id="fig|1423779.3.peg.358"/>
<gene>
    <name evidence="2" type="ORF">FC49_GL000352</name>
</gene>
<dbReference type="RefSeq" id="WP_003715776.1">
    <property type="nucleotide sequence ID" value="NZ_AZGE01000011.1"/>
</dbReference>
<keyword evidence="2" id="KW-0808">Transferase</keyword>
<accession>A0A0R1WC55</accession>
<dbReference type="Gene3D" id="3.90.550.10">
    <property type="entry name" value="Spore Coat Polysaccharide Biosynthesis Protein SpsA, Chain A"/>
    <property type="match status" value="1"/>
</dbReference>
<evidence type="ECO:0000313" key="2">
    <source>
        <dbReference type="EMBL" id="KRM15431.1"/>
    </source>
</evidence>
<dbReference type="PANTHER" id="PTHR22916:SF3">
    <property type="entry name" value="UDP-GLCNAC:BETAGAL BETA-1,3-N-ACETYLGLUCOSAMINYLTRANSFERASE-LIKE PROTEIN 1"/>
    <property type="match status" value="1"/>
</dbReference>
<dbReference type="EMBL" id="AZGE01000011">
    <property type="protein sequence ID" value="KRM15431.1"/>
    <property type="molecule type" value="Genomic_DNA"/>
</dbReference>
<dbReference type="InterPro" id="IPR001173">
    <property type="entry name" value="Glyco_trans_2-like"/>
</dbReference>
<dbReference type="SUPFAM" id="SSF53448">
    <property type="entry name" value="Nucleotide-diphospho-sugar transferases"/>
    <property type="match status" value="1"/>
</dbReference>
<dbReference type="Proteomes" id="UP000050973">
    <property type="component" value="Unassembled WGS sequence"/>
</dbReference>
<evidence type="ECO:0000313" key="3">
    <source>
        <dbReference type="Proteomes" id="UP000050973"/>
    </source>
</evidence>
<dbReference type="Pfam" id="PF00535">
    <property type="entry name" value="Glycos_transf_2"/>
    <property type="match status" value="1"/>
</dbReference>
<evidence type="ECO:0000259" key="1">
    <source>
        <dbReference type="Pfam" id="PF00535"/>
    </source>
</evidence>
<dbReference type="AlphaFoldDB" id="A0A0R1WC55"/>
<reference evidence="2 3" key="1">
    <citation type="journal article" date="2015" name="Genome Announc.">
        <title>Expanding the biotechnology potential of lactobacilli through comparative genomics of 213 strains and associated genera.</title>
        <authorList>
            <person name="Sun Z."/>
            <person name="Harris H.M."/>
            <person name="McCann A."/>
            <person name="Guo C."/>
            <person name="Argimon S."/>
            <person name="Zhang W."/>
            <person name="Yang X."/>
            <person name="Jeffery I.B."/>
            <person name="Cooney J.C."/>
            <person name="Kagawa T.F."/>
            <person name="Liu W."/>
            <person name="Song Y."/>
            <person name="Salvetti E."/>
            <person name="Wrobel A."/>
            <person name="Rasinkangas P."/>
            <person name="Parkhill J."/>
            <person name="Rea M.C."/>
            <person name="O'Sullivan O."/>
            <person name="Ritari J."/>
            <person name="Douillard F.P."/>
            <person name="Paul Ross R."/>
            <person name="Yang R."/>
            <person name="Briner A.E."/>
            <person name="Felis G.E."/>
            <person name="de Vos W.M."/>
            <person name="Barrangou R."/>
            <person name="Klaenhammer T.R."/>
            <person name="Caufield P.W."/>
            <person name="Cui Y."/>
            <person name="Zhang H."/>
            <person name="O'Toole P.W."/>
        </authorList>
    </citation>
    <scope>NUCLEOTIDE SEQUENCE [LARGE SCALE GENOMIC DNA]</scope>
    <source>
        <strain evidence="2 3">DSM 4864</strain>
    </source>
</reference>
<protein>
    <submittedName>
        <fullName evidence="2">Glycosyltransferase, group 2 family protein</fullName>
    </submittedName>
</protein>
<dbReference type="InterPro" id="IPR029044">
    <property type="entry name" value="Nucleotide-diphossugar_trans"/>
</dbReference>
<name>A0A0R1WC55_9LACO</name>
<organism evidence="2 3">
    <name type="scientific">Limosilactobacillus oris DSM 4864</name>
    <dbReference type="NCBI Taxonomy" id="1423779"/>
    <lineage>
        <taxon>Bacteria</taxon>
        <taxon>Bacillati</taxon>
        <taxon>Bacillota</taxon>
        <taxon>Bacilli</taxon>
        <taxon>Lactobacillales</taxon>
        <taxon>Lactobacillaceae</taxon>
        <taxon>Limosilactobacillus</taxon>
    </lineage>
</organism>
<feature type="domain" description="Glycosyltransferase 2-like" evidence="1">
    <location>
        <begin position="7"/>
        <end position="167"/>
    </location>
</feature>
<dbReference type="GO" id="GO:0016758">
    <property type="term" value="F:hexosyltransferase activity"/>
    <property type="evidence" value="ECO:0007669"/>
    <property type="project" value="UniProtKB-ARBA"/>
</dbReference>
<comment type="caution">
    <text evidence="2">The sequence shown here is derived from an EMBL/GenBank/DDBJ whole genome shotgun (WGS) entry which is preliminary data.</text>
</comment>
<proteinExistence type="predicted"/>
<dbReference type="PANTHER" id="PTHR22916">
    <property type="entry name" value="GLYCOSYLTRANSFERASE"/>
    <property type="match status" value="1"/>
</dbReference>